<reference evidence="4 5" key="1">
    <citation type="journal article" date="2012" name="Appl. Environ. Microbiol.">
        <title>Short-read sequencing for genomic analysis of the brown rot fungus Fibroporia radiculosa.</title>
        <authorList>
            <person name="Tang J.D."/>
            <person name="Perkins A.D."/>
            <person name="Sonstegard T.S."/>
            <person name="Schroeder S.G."/>
            <person name="Burgess S.C."/>
            <person name="Diehl S.V."/>
        </authorList>
    </citation>
    <scope>NUCLEOTIDE SEQUENCE [LARGE SCALE GENOMIC DNA]</scope>
    <source>
        <strain evidence="4 5">TFFH 294</strain>
    </source>
</reference>
<dbReference type="OrthoDB" id="190201at2759"/>
<dbReference type="InterPro" id="IPR002410">
    <property type="entry name" value="Peptidase_S33"/>
</dbReference>
<dbReference type="SUPFAM" id="SSF53474">
    <property type="entry name" value="alpha/beta-Hydrolases"/>
    <property type="match status" value="1"/>
</dbReference>
<sequence length="304" mass="34043">MFTHTSDGHIPYSVPAAGKPCQTYYRIFGDLSSGVTPVIALHGGPGATHTYILPVSDLTSLHGIPVVFYDQIGCGGSTRLPEKNGDADFWTVQLFLDEFHNLRKHLGIDKYDVFGHSWGSMLGMEIGIRQPEGLRRLILSSGPVSMVLWEKATRKLLTTMPQDIQDMINKHEAAGTFDSPEYAQANEVFNNHFVYRTQPWPEEIILTFKELAEEPAAYLTMQGPSEFTITGSLKTWDVTPHLHKIKVPTLLTNGGYDEAQDSVMAPAFREIPTIKWYTFSKSAHMAMFEEREKFAEVIGGFLTQ</sequence>
<keyword evidence="5" id="KW-1185">Reference proteome</keyword>
<dbReference type="Gene3D" id="3.40.50.1820">
    <property type="entry name" value="alpha/beta hydrolase"/>
    <property type="match status" value="1"/>
</dbReference>
<dbReference type="InterPro" id="IPR000073">
    <property type="entry name" value="AB_hydrolase_1"/>
</dbReference>
<dbReference type="InterPro" id="IPR050471">
    <property type="entry name" value="AB_hydrolase"/>
</dbReference>
<keyword evidence="2" id="KW-0378">Hydrolase</keyword>
<evidence type="ECO:0000256" key="2">
    <source>
        <dbReference type="ARBA" id="ARBA00022801"/>
    </source>
</evidence>
<dbReference type="GO" id="GO:0008233">
    <property type="term" value="F:peptidase activity"/>
    <property type="evidence" value="ECO:0007669"/>
    <property type="project" value="InterPro"/>
</dbReference>
<proteinExistence type="inferred from homology"/>
<dbReference type="PIRSF" id="PIRSF005539">
    <property type="entry name" value="Pept_S33_TRI_F1"/>
    <property type="match status" value="1"/>
</dbReference>
<feature type="domain" description="AB hydrolase-1" evidence="3">
    <location>
        <begin position="37"/>
        <end position="290"/>
    </location>
</feature>
<accession>J4IB62</accession>
<evidence type="ECO:0000313" key="5">
    <source>
        <dbReference type="Proteomes" id="UP000006352"/>
    </source>
</evidence>
<dbReference type="RefSeq" id="XP_012183389.1">
    <property type="nucleotide sequence ID" value="XM_012327999.1"/>
</dbReference>
<dbReference type="InterPro" id="IPR029058">
    <property type="entry name" value="AB_hydrolase_fold"/>
</dbReference>
<dbReference type="InterPro" id="IPR005945">
    <property type="entry name" value="Pro_imino_pep"/>
</dbReference>
<evidence type="ECO:0000313" key="4">
    <source>
        <dbReference type="EMBL" id="CCM04106.1"/>
    </source>
</evidence>
<organism evidence="4 5">
    <name type="scientific">Fibroporia radiculosa</name>
    <dbReference type="NCBI Taxonomy" id="599839"/>
    <lineage>
        <taxon>Eukaryota</taxon>
        <taxon>Fungi</taxon>
        <taxon>Dikarya</taxon>
        <taxon>Basidiomycota</taxon>
        <taxon>Agaricomycotina</taxon>
        <taxon>Agaricomycetes</taxon>
        <taxon>Polyporales</taxon>
        <taxon>Fibroporiaceae</taxon>
        <taxon>Fibroporia</taxon>
    </lineage>
</organism>
<dbReference type="EMBL" id="HE797141">
    <property type="protein sequence ID" value="CCM04106.1"/>
    <property type="molecule type" value="Genomic_DNA"/>
</dbReference>
<dbReference type="PANTHER" id="PTHR43433:SF5">
    <property type="entry name" value="AB HYDROLASE-1 DOMAIN-CONTAINING PROTEIN"/>
    <property type="match status" value="1"/>
</dbReference>
<dbReference type="NCBIfam" id="TIGR01250">
    <property type="entry name" value="pro_imino_pep_2"/>
    <property type="match status" value="1"/>
</dbReference>
<name>J4IB62_9APHY</name>
<dbReference type="PANTHER" id="PTHR43433">
    <property type="entry name" value="HYDROLASE, ALPHA/BETA FOLD FAMILY PROTEIN"/>
    <property type="match status" value="1"/>
</dbReference>
<dbReference type="InParanoid" id="J4IB62"/>
<dbReference type="AlphaFoldDB" id="J4IB62"/>
<dbReference type="Proteomes" id="UP000006352">
    <property type="component" value="Unassembled WGS sequence"/>
</dbReference>
<evidence type="ECO:0000259" key="3">
    <source>
        <dbReference type="Pfam" id="PF00561"/>
    </source>
</evidence>
<dbReference type="GO" id="GO:0006508">
    <property type="term" value="P:proteolysis"/>
    <property type="evidence" value="ECO:0007669"/>
    <property type="project" value="InterPro"/>
</dbReference>
<dbReference type="HOGENOM" id="CLU_020336_15_1_1"/>
<gene>
    <name evidence="4" type="ORF">FIBRA_06266</name>
</gene>
<dbReference type="STRING" id="599839.J4IB62"/>
<protein>
    <recommendedName>
        <fullName evidence="3">AB hydrolase-1 domain-containing protein</fullName>
    </recommendedName>
</protein>
<dbReference type="PRINTS" id="PR00793">
    <property type="entry name" value="PROAMNOPTASE"/>
</dbReference>
<evidence type="ECO:0000256" key="1">
    <source>
        <dbReference type="ARBA" id="ARBA00010088"/>
    </source>
</evidence>
<comment type="similarity">
    <text evidence="1">Belongs to the peptidase S33 family.</text>
</comment>
<dbReference type="GeneID" id="24099017"/>
<dbReference type="Pfam" id="PF00561">
    <property type="entry name" value="Abhydrolase_1"/>
    <property type="match status" value="1"/>
</dbReference>